<protein>
    <recommendedName>
        <fullName evidence="4">Tyr recombinase domain-containing protein</fullName>
    </recommendedName>
</protein>
<reference evidence="5 6" key="1">
    <citation type="journal article" date="2016" name="Sci. Rep.">
        <title>Metabolic traits of an uncultured archaeal lineage -MSBL1- from brine pools of the Red Sea.</title>
        <authorList>
            <person name="Mwirichia R."/>
            <person name="Alam I."/>
            <person name="Rashid M."/>
            <person name="Vinu M."/>
            <person name="Ba-Alawi W."/>
            <person name="Anthony Kamau A."/>
            <person name="Kamanda Ngugi D."/>
            <person name="Goker M."/>
            <person name="Klenk H.P."/>
            <person name="Bajic V."/>
            <person name="Stingl U."/>
        </authorList>
    </citation>
    <scope>NUCLEOTIDE SEQUENCE [LARGE SCALE GENOMIC DNA]</scope>
    <source>
        <strain evidence="5">SCGC-AAA382N08</strain>
    </source>
</reference>
<dbReference type="InterPro" id="IPR013762">
    <property type="entry name" value="Integrase-like_cat_sf"/>
</dbReference>
<dbReference type="Proteomes" id="UP000070175">
    <property type="component" value="Unassembled WGS sequence"/>
</dbReference>
<evidence type="ECO:0000313" key="6">
    <source>
        <dbReference type="Proteomes" id="UP000070175"/>
    </source>
</evidence>
<gene>
    <name evidence="5" type="ORF">AKJ56_00940</name>
</gene>
<dbReference type="GO" id="GO:0015074">
    <property type="term" value="P:DNA integration"/>
    <property type="evidence" value="ECO:0007669"/>
    <property type="project" value="UniProtKB-KW"/>
</dbReference>
<dbReference type="PANTHER" id="PTHR30349">
    <property type="entry name" value="PHAGE INTEGRASE-RELATED"/>
    <property type="match status" value="1"/>
</dbReference>
<evidence type="ECO:0000256" key="1">
    <source>
        <dbReference type="ARBA" id="ARBA00022908"/>
    </source>
</evidence>
<dbReference type="InterPro" id="IPR050090">
    <property type="entry name" value="Tyrosine_recombinase_XerCD"/>
</dbReference>
<dbReference type="InterPro" id="IPR011010">
    <property type="entry name" value="DNA_brk_join_enz"/>
</dbReference>
<organism evidence="5 6">
    <name type="scientific">candidate division MSBL1 archaeon SCGC-AAA382N08</name>
    <dbReference type="NCBI Taxonomy" id="1698285"/>
    <lineage>
        <taxon>Archaea</taxon>
        <taxon>Methanobacteriati</taxon>
        <taxon>Methanobacteriota</taxon>
        <taxon>candidate division MSBL1</taxon>
    </lineage>
</organism>
<dbReference type="EMBL" id="LHYJ01000010">
    <property type="protein sequence ID" value="KXB08545.1"/>
    <property type="molecule type" value="Genomic_DNA"/>
</dbReference>
<sequence length="263" mass="31074">MKEFEKFLFIEKGLSNVTVKNHIDSIRRIGRLSKQEAEEFIFRLYQSDYSYSHKISQVIALEYWFEHLGENVRFARQQRPRPIIKPTLSESEVTRMFLCCKNIREKTILAVLAYSGVRPKELINIKVRDVDFGSNELRVIQGKGLKDNVIYISASCTKIILEYLESYKMDNYLFMTADGFRPYNQRALRKLVKIVSKRAKLNRRIYPYLFRHSLATNMINRGADIITVKNQMRHCYAETTMLYIHSLGYSSRNSYEKIVPSYY</sequence>
<proteinExistence type="predicted"/>
<comment type="caution">
    <text evidence="5">The sequence shown here is derived from an EMBL/GenBank/DDBJ whole genome shotgun (WGS) entry which is preliminary data.</text>
</comment>
<dbReference type="AlphaFoldDB" id="A0A133VQ18"/>
<keyword evidence="6" id="KW-1185">Reference proteome</keyword>
<evidence type="ECO:0000313" key="5">
    <source>
        <dbReference type="EMBL" id="KXB08545.1"/>
    </source>
</evidence>
<dbReference type="Gene3D" id="1.10.443.10">
    <property type="entry name" value="Intergrase catalytic core"/>
    <property type="match status" value="1"/>
</dbReference>
<keyword evidence="3" id="KW-0233">DNA recombination</keyword>
<dbReference type="GO" id="GO:0003677">
    <property type="term" value="F:DNA binding"/>
    <property type="evidence" value="ECO:0007669"/>
    <property type="project" value="UniProtKB-KW"/>
</dbReference>
<dbReference type="Pfam" id="PF00589">
    <property type="entry name" value="Phage_integrase"/>
    <property type="match status" value="1"/>
</dbReference>
<dbReference type="SUPFAM" id="SSF56349">
    <property type="entry name" value="DNA breaking-rejoining enzymes"/>
    <property type="match status" value="1"/>
</dbReference>
<evidence type="ECO:0000256" key="2">
    <source>
        <dbReference type="ARBA" id="ARBA00023125"/>
    </source>
</evidence>
<name>A0A133VQ18_9EURY</name>
<evidence type="ECO:0000256" key="3">
    <source>
        <dbReference type="ARBA" id="ARBA00023172"/>
    </source>
</evidence>
<evidence type="ECO:0000259" key="4">
    <source>
        <dbReference type="PROSITE" id="PS51898"/>
    </source>
</evidence>
<dbReference type="InterPro" id="IPR002104">
    <property type="entry name" value="Integrase_catalytic"/>
</dbReference>
<keyword evidence="2" id="KW-0238">DNA-binding</keyword>
<feature type="domain" description="Tyr recombinase" evidence="4">
    <location>
        <begin position="83"/>
        <end position="256"/>
    </location>
</feature>
<dbReference type="PROSITE" id="PS51898">
    <property type="entry name" value="TYR_RECOMBINASE"/>
    <property type="match status" value="1"/>
</dbReference>
<dbReference type="PANTHER" id="PTHR30349:SF41">
    <property type="entry name" value="INTEGRASE_RECOMBINASE PROTEIN MJ0367-RELATED"/>
    <property type="match status" value="1"/>
</dbReference>
<keyword evidence="1" id="KW-0229">DNA integration</keyword>
<accession>A0A133VQ18</accession>
<dbReference type="GO" id="GO:0006310">
    <property type="term" value="P:DNA recombination"/>
    <property type="evidence" value="ECO:0007669"/>
    <property type="project" value="UniProtKB-KW"/>
</dbReference>